<keyword evidence="3 6" id="KW-0227">DNA damage</keyword>
<name>A0A2D2AT53_9CAUL</name>
<dbReference type="SUPFAM" id="SSF52980">
    <property type="entry name" value="Restriction endonuclease-like"/>
    <property type="match status" value="1"/>
</dbReference>
<evidence type="ECO:0000256" key="5">
    <source>
        <dbReference type="ARBA" id="ARBA00023204"/>
    </source>
</evidence>
<dbReference type="CDD" id="cd00221">
    <property type="entry name" value="Vsr"/>
    <property type="match status" value="1"/>
</dbReference>
<dbReference type="InterPro" id="IPR004603">
    <property type="entry name" value="DNA_mismatch_endonuc_vsr"/>
</dbReference>
<keyword evidence="2 6" id="KW-0255">Endonuclease</keyword>
<dbReference type="Gene3D" id="3.40.960.10">
    <property type="entry name" value="VSR Endonuclease"/>
    <property type="match status" value="1"/>
</dbReference>
<keyword evidence="4 6" id="KW-0378">Hydrolase</keyword>
<dbReference type="PIRSF" id="PIRSF018267">
    <property type="entry name" value="VSR_endonuc"/>
    <property type="match status" value="1"/>
</dbReference>
<evidence type="ECO:0000256" key="1">
    <source>
        <dbReference type="ARBA" id="ARBA00022722"/>
    </source>
</evidence>
<keyword evidence="1 6" id="KW-0540">Nuclease</keyword>
<dbReference type="InterPro" id="IPR011335">
    <property type="entry name" value="Restrct_endonuc-II-like"/>
</dbReference>
<dbReference type="Pfam" id="PF03852">
    <property type="entry name" value="Vsr"/>
    <property type="match status" value="1"/>
</dbReference>
<dbReference type="RefSeq" id="WP_099620441.1">
    <property type="nucleotide sequence ID" value="NZ_CP024201.1"/>
</dbReference>
<keyword evidence="8" id="KW-1185">Reference proteome</keyword>
<sequence>MTDVFDPEKRSAVMRRVKGRDTKPEMIVRKLLTGLGARYRLHRKDLPGNPDVVLPGRRLAIFVHGCFWHGHDCARGARVPQQNRDYWLAKVGRNRSRDATNGEALSAARWRVETIWECELKDRAALEARLRALLDATA</sequence>
<comment type="function">
    <text evidence="6">May nick specific sequences that contain T:G mispairs resulting from m5C-deamination.</text>
</comment>
<dbReference type="GO" id="GO:0004519">
    <property type="term" value="F:endonuclease activity"/>
    <property type="evidence" value="ECO:0007669"/>
    <property type="project" value="UniProtKB-KW"/>
</dbReference>
<dbReference type="EMBL" id="CP024201">
    <property type="protein sequence ID" value="ATQ41184.1"/>
    <property type="molecule type" value="Genomic_DNA"/>
</dbReference>
<dbReference type="NCBIfam" id="TIGR00632">
    <property type="entry name" value="vsr"/>
    <property type="match status" value="1"/>
</dbReference>
<dbReference type="GO" id="GO:0006298">
    <property type="term" value="P:mismatch repair"/>
    <property type="evidence" value="ECO:0007669"/>
    <property type="project" value="UniProtKB-UniRule"/>
</dbReference>
<dbReference type="Proteomes" id="UP000228945">
    <property type="component" value="Chromosome"/>
</dbReference>
<evidence type="ECO:0000256" key="3">
    <source>
        <dbReference type="ARBA" id="ARBA00022763"/>
    </source>
</evidence>
<evidence type="ECO:0000256" key="4">
    <source>
        <dbReference type="ARBA" id="ARBA00022801"/>
    </source>
</evidence>
<evidence type="ECO:0000313" key="7">
    <source>
        <dbReference type="EMBL" id="ATQ41184.1"/>
    </source>
</evidence>
<dbReference type="OrthoDB" id="9801520at2"/>
<organism evidence="7 8">
    <name type="scientific">Caulobacter mirabilis</name>
    <dbReference type="NCBI Taxonomy" id="69666"/>
    <lineage>
        <taxon>Bacteria</taxon>
        <taxon>Pseudomonadati</taxon>
        <taxon>Pseudomonadota</taxon>
        <taxon>Alphaproteobacteria</taxon>
        <taxon>Caulobacterales</taxon>
        <taxon>Caulobacteraceae</taxon>
        <taxon>Caulobacter</taxon>
    </lineage>
</organism>
<reference evidence="7 8" key="1">
    <citation type="submission" date="2017-10" db="EMBL/GenBank/DDBJ databases">
        <title>Genome sequence of Caulobacter mirabilis FWC38.</title>
        <authorList>
            <person name="Fiebig A."/>
            <person name="Crosson S."/>
        </authorList>
    </citation>
    <scope>NUCLEOTIDE SEQUENCE [LARGE SCALE GENOMIC DNA]</scope>
    <source>
        <strain evidence="7 8">FWC 38</strain>
    </source>
</reference>
<keyword evidence="5 6" id="KW-0234">DNA repair</keyword>
<gene>
    <name evidence="7" type="ORF">CSW64_01535</name>
</gene>
<dbReference type="REBASE" id="223464">
    <property type="entry name" value="V.Cmi38ORF1550P"/>
</dbReference>
<comment type="similarity">
    <text evidence="6">Belongs to the vsr family.</text>
</comment>
<dbReference type="AlphaFoldDB" id="A0A2D2AT53"/>
<evidence type="ECO:0000256" key="2">
    <source>
        <dbReference type="ARBA" id="ARBA00022759"/>
    </source>
</evidence>
<dbReference type="GO" id="GO:0016787">
    <property type="term" value="F:hydrolase activity"/>
    <property type="evidence" value="ECO:0007669"/>
    <property type="project" value="UniProtKB-KW"/>
</dbReference>
<evidence type="ECO:0000313" key="8">
    <source>
        <dbReference type="Proteomes" id="UP000228945"/>
    </source>
</evidence>
<protein>
    <recommendedName>
        <fullName evidence="6">Very short patch repair endonuclease</fullName>
        <ecNumber evidence="6">3.1.-.-</ecNumber>
    </recommendedName>
</protein>
<evidence type="ECO:0000256" key="6">
    <source>
        <dbReference type="PIRNR" id="PIRNR018267"/>
    </source>
</evidence>
<dbReference type="EC" id="3.1.-.-" evidence="6"/>
<dbReference type="KEGG" id="cmb:CSW64_01535"/>
<accession>A0A2D2AT53</accession>
<proteinExistence type="inferred from homology"/>